<evidence type="ECO:0008006" key="2">
    <source>
        <dbReference type="Google" id="ProtNLM"/>
    </source>
</evidence>
<sequence length="289" mass="32663">MPELTQAELEDWIANKATGKFHYTKVMDGAVSPRLYPQLRNMMKRAAGKGIACSVDGKDGWWRPLDKSLEELCWWDGDGVIGDNIVLPLGIGRFCYIPLPSLIIIAGKYNAGKTALCINIVNDNLGMWEDRLDFYVSEGAEMMRGKFNIINENMPKPPPFKTYRKTQNFADVINPDNLSVIDYLRVDMEKSYAVGDKLFEIFNKLNKGIAVVAMQKPPGERKLAFGGAATAFEPSLYIWMDKDTLGFEKIKVPKITNVDPYNLKIKYSIYKGAKFYDVKEIVEMGDMSL</sequence>
<protein>
    <recommendedName>
        <fullName evidence="2">SF4 helicase domain-containing protein</fullName>
    </recommendedName>
</protein>
<dbReference type="EMBL" id="LAZR01000403">
    <property type="protein sequence ID" value="KKN70427.1"/>
    <property type="molecule type" value="Genomic_DNA"/>
</dbReference>
<evidence type="ECO:0000313" key="1">
    <source>
        <dbReference type="EMBL" id="KKN70427.1"/>
    </source>
</evidence>
<dbReference type="AlphaFoldDB" id="A0A0F9T6A7"/>
<gene>
    <name evidence="1" type="ORF">LCGC14_0431220</name>
</gene>
<organism evidence="1">
    <name type="scientific">marine sediment metagenome</name>
    <dbReference type="NCBI Taxonomy" id="412755"/>
    <lineage>
        <taxon>unclassified sequences</taxon>
        <taxon>metagenomes</taxon>
        <taxon>ecological metagenomes</taxon>
    </lineage>
</organism>
<accession>A0A0F9T6A7</accession>
<comment type="caution">
    <text evidence="1">The sequence shown here is derived from an EMBL/GenBank/DDBJ whole genome shotgun (WGS) entry which is preliminary data.</text>
</comment>
<reference evidence="1" key="1">
    <citation type="journal article" date="2015" name="Nature">
        <title>Complex archaea that bridge the gap between prokaryotes and eukaryotes.</title>
        <authorList>
            <person name="Spang A."/>
            <person name="Saw J.H."/>
            <person name="Jorgensen S.L."/>
            <person name="Zaremba-Niedzwiedzka K."/>
            <person name="Martijn J."/>
            <person name="Lind A.E."/>
            <person name="van Eijk R."/>
            <person name="Schleper C."/>
            <person name="Guy L."/>
            <person name="Ettema T.J."/>
        </authorList>
    </citation>
    <scope>NUCLEOTIDE SEQUENCE</scope>
</reference>
<name>A0A0F9T6A7_9ZZZZ</name>
<proteinExistence type="predicted"/>